<reference evidence="1" key="1">
    <citation type="submission" date="2021-07" db="EMBL/GenBank/DDBJ databases">
        <authorList>
            <person name="Catto M.A."/>
            <person name="Jacobson A."/>
            <person name="Kennedy G."/>
            <person name="Labadie P."/>
            <person name="Hunt B.G."/>
            <person name="Srinivasan R."/>
        </authorList>
    </citation>
    <scope>NUCLEOTIDE SEQUENCE</scope>
    <source>
        <strain evidence="1">PL_HMW_Pooled</strain>
        <tissue evidence="1">Head</tissue>
    </source>
</reference>
<comment type="caution">
    <text evidence="1">The sequence shown here is derived from an EMBL/GenBank/DDBJ whole genome shotgun (WGS) entry which is preliminary data.</text>
</comment>
<protein>
    <recommendedName>
        <fullName evidence="3">Regulatory protein zeste</fullName>
    </recommendedName>
</protein>
<proteinExistence type="predicted"/>
<accession>A0AAE1LXL7</accession>
<evidence type="ECO:0008006" key="3">
    <source>
        <dbReference type="Google" id="ProtNLM"/>
    </source>
</evidence>
<reference evidence="1" key="2">
    <citation type="journal article" date="2023" name="BMC Genomics">
        <title>Pest status, molecular evolution, and epigenetic factors derived from the genome assembly of Frankliniella fusca, a thysanopteran phytovirus vector.</title>
        <authorList>
            <person name="Catto M.A."/>
            <person name="Labadie P.E."/>
            <person name="Jacobson A.L."/>
            <person name="Kennedy G.G."/>
            <person name="Srinivasan R."/>
            <person name="Hunt B.G."/>
        </authorList>
    </citation>
    <scope>NUCLEOTIDE SEQUENCE</scope>
    <source>
        <strain evidence="1">PL_HMW_Pooled</strain>
    </source>
</reference>
<organism evidence="1 2">
    <name type="scientific">Frankliniella fusca</name>
    <dbReference type="NCBI Taxonomy" id="407009"/>
    <lineage>
        <taxon>Eukaryota</taxon>
        <taxon>Metazoa</taxon>
        <taxon>Ecdysozoa</taxon>
        <taxon>Arthropoda</taxon>
        <taxon>Hexapoda</taxon>
        <taxon>Insecta</taxon>
        <taxon>Pterygota</taxon>
        <taxon>Neoptera</taxon>
        <taxon>Paraneoptera</taxon>
        <taxon>Thysanoptera</taxon>
        <taxon>Terebrantia</taxon>
        <taxon>Thripoidea</taxon>
        <taxon>Thripidae</taxon>
        <taxon>Frankliniella</taxon>
    </lineage>
</organism>
<feature type="non-terminal residue" evidence="1">
    <location>
        <position position="1"/>
    </location>
</feature>
<sequence length="351" mass="38817">PTDQQWMRLMDVVKANRGMQGEFMGPGAAGRVQSKWEELAAQLNGMGGAFKIGDKWKEAFANFKSRAKRQYQERVRYMGATGGGPHPPDQLGLRPVYQRALSFIPPESLRGNVIPNALEVAQRNVGGGRNAQQLQPIMGNAQQLQPNIAQQLQPNIAQQLQPNIAQQLQPNMGNAQHFQHNVGNAQQFQHNVGNAQQFQHNVGNAQQLQHNVGNAQQIRGNVQLQPNVNAQQLQPNVDAQQLQPNIVNAQQLQPNIVNAQQLHQVLGVFTQHQVFDFEQLNSFEQSKVDEQPKPSNYSCNSSSCAANMQLIESIQILTATVSSVAALFENSSLTTTIDNFIQNINTLSRLS</sequence>
<dbReference type="AlphaFoldDB" id="A0AAE1LXL7"/>
<dbReference type="EMBL" id="JAHWGI010001439">
    <property type="protein sequence ID" value="KAK3932707.1"/>
    <property type="molecule type" value="Genomic_DNA"/>
</dbReference>
<name>A0AAE1LXL7_9NEOP</name>
<evidence type="ECO:0000313" key="1">
    <source>
        <dbReference type="EMBL" id="KAK3932707.1"/>
    </source>
</evidence>
<keyword evidence="2" id="KW-1185">Reference proteome</keyword>
<evidence type="ECO:0000313" key="2">
    <source>
        <dbReference type="Proteomes" id="UP001219518"/>
    </source>
</evidence>
<gene>
    <name evidence="1" type="ORF">KUF71_002677</name>
</gene>
<dbReference type="Proteomes" id="UP001219518">
    <property type="component" value="Unassembled WGS sequence"/>
</dbReference>